<organism evidence="1 2">
    <name type="scientific">Spiromyces aspiralis</name>
    <dbReference type="NCBI Taxonomy" id="68401"/>
    <lineage>
        <taxon>Eukaryota</taxon>
        <taxon>Fungi</taxon>
        <taxon>Fungi incertae sedis</taxon>
        <taxon>Zoopagomycota</taxon>
        <taxon>Kickxellomycotina</taxon>
        <taxon>Kickxellomycetes</taxon>
        <taxon>Kickxellales</taxon>
        <taxon>Kickxellaceae</taxon>
        <taxon>Spiromyces</taxon>
    </lineage>
</organism>
<comment type="caution">
    <text evidence="1">The sequence shown here is derived from an EMBL/GenBank/DDBJ whole genome shotgun (WGS) entry which is preliminary data.</text>
</comment>
<name>A0ACC1HUK2_9FUNG</name>
<sequence>MDVDIMDDSESLASQKDALRGYIPSATGKIIDILSMEYDGRFMYVTVPNMTQAKAILGLDKSPFSGKKLSVRMASRPQGRGPSRGQTYEGRRQQPEAGPDRLRSELTKLLDSRAMRAEKRIMLGSLGADPIILALASNPVAPAQIAKFIQAILVLASKLYPEIITLDLSGNSLENLQCIADLGQQFPNLLNLSLMNNQISSFKELDYFSIERSTAPLRHLQQFILSGNPICGLRTSDPARYESEVLARFPSLVSLDEVPFDPVRKNAILASIAAKQRKSEAILPVKQAYTDHDQTKAICESFFAMFFKAYDDNRDSLVHVYAPDAKFSVNADTFALPDQLARPRLTSYITIGRNLLKIKDPERQKAHLYCGNTAIINKLHELPRSLHPLNNGEKFAFDGWQSEIIGPSNSCEVVIIAQVHGEFMDVQLGQNLSFSRAFVLSPVPPGS</sequence>
<dbReference type="EMBL" id="JAMZIH010000868">
    <property type="protein sequence ID" value="KAJ1678773.1"/>
    <property type="molecule type" value="Genomic_DNA"/>
</dbReference>
<feature type="non-terminal residue" evidence="1">
    <location>
        <position position="447"/>
    </location>
</feature>
<proteinExistence type="predicted"/>
<keyword evidence="2" id="KW-1185">Reference proteome</keyword>
<gene>
    <name evidence="1" type="primary">MEX67</name>
    <name evidence="1" type="ORF">EV182_003384</name>
</gene>
<accession>A0ACC1HUK2</accession>
<reference evidence="1" key="1">
    <citation type="submission" date="2022-06" db="EMBL/GenBank/DDBJ databases">
        <title>Phylogenomic reconstructions and comparative analyses of Kickxellomycotina fungi.</title>
        <authorList>
            <person name="Reynolds N.K."/>
            <person name="Stajich J.E."/>
            <person name="Barry K."/>
            <person name="Grigoriev I.V."/>
            <person name="Crous P."/>
            <person name="Smith M.E."/>
        </authorList>
    </citation>
    <scope>NUCLEOTIDE SEQUENCE</scope>
    <source>
        <strain evidence="1">RSA 2271</strain>
    </source>
</reference>
<protein>
    <submittedName>
        <fullName evidence="1">Nuclear mRNA export, poly(A)+RNA binding protein</fullName>
    </submittedName>
</protein>
<evidence type="ECO:0000313" key="1">
    <source>
        <dbReference type="EMBL" id="KAJ1678773.1"/>
    </source>
</evidence>
<evidence type="ECO:0000313" key="2">
    <source>
        <dbReference type="Proteomes" id="UP001145114"/>
    </source>
</evidence>
<dbReference type="Proteomes" id="UP001145114">
    <property type="component" value="Unassembled WGS sequence"/>
</dbReference>